<protein>
    <submittedName>
        <fullName evidence="2">Uncharacterized protein</fullName>
    </submittedName>
</protein>
<feature type="coiled-coil region" evidence="1">
    <location>
        <begin position="242"/>
        <end position="283"/>
    </location>
</feature>
<feature type="coiled-coil region" evidence="1">
    <location>
        <begin position="84"/>
        <end position="132"/>
    </location>
</feature>
<evidence type="ECO:0000313" key="3">
    <source>
        <dbReference type="Proteomes" id="UP001372834"/>
    </source>
</evidence>
<gene>
    <name evidence="2" type="ORF">RUM43_008944</name>
</gene>
<evidence type="ECO:0000313" key="2">
    <source>
        <dbReference type="EMBL" id="KAK6623092.1"/>
    </source>
</evidence>
<proteinExistence type="predicted"/>
<reference evidence="2 3" key="1">
    <citation type="submission" date="2023-10" db="EMBL/GenBank/DDBJ databases">
        <title>Genomes of two closely related lineages of the louse Polyplax serrata with different host specificities.</title>
        <authorList>
            <person name="Martinu J."/>
            <person name="Tarabai H."/>
            <person name="Stefka J."/>
            <person name="Hypsa V."/>
        </authorList>
    </citation>
    <scope>NUCLEOTIDE SEQUENCE [LARGE SCALE GENOMIC DNA]</scope>
    <source>
        <strain evidence="2">HR10_N</strain>
    </source>
</reference>
<name>A0AAN8PB82_POLSC</name>
<dbReference type="EMBL" id="JAWJWE010000038">
    <property type="protein sequence ID" value="KAK6623092.1"/>
    <property type="molecule type" value="Genomic_DNA"/>
</dbReference>
<evidence type="ECO:0000256" key="1">
    <source>
        <dbReference type="SAM" id="Coils"/>
    </source>
</evidence>
<organism evidence="2 3">
    <name type="scientific">Polyplax serrata</name>
    <name type="common">Common mouse louse</name>
    <dbReference type="NCBI Taxonomy" id="468196"/>
    <lineage>
        <taxon>Eukaryota</taxon>
        <taxon>Metazoa</taxon>
        <taxon>Ecdysozoa</taxon>
        <taxon>Arthropoda</taxon>
        <taxon>Hexapoda</taxon>
        <taxon>Insecta</taxon>
        <taxon>Pterygota</taxon>
        <taxon>Neoptera</taxon>
        <taxon>Paraneoptera</taxon>
        <taxon>Psocodea</taxon>
        <taxon>Troctomorpha</taxon>
        <taxon>Phthiraptera</taxon>
        <taxon>Anoplura</taxon>
        <taxon>Polyplacidae</taxon>
        <taxon>Polyplax</taxon>
    </lineage>
</organism>
<dbReference type="Proteomes" id="UP001372834">
    <property type="component" value="Unassembled WGS sequence"/>
</dbReference>
<comment type="caution">
    <text evidence="2">The sequence shown here is derived from an EMBL/GenBank/DDBJ whole genome shotgun (WGS) entry which is preliminary data.</text>
</comment>
<dbReference type="AlphaFoldDB" id="A0AAN8PB82"/>
<sequence>MSTDVLAAELESEINLMEQELMVKRVLLDESRQKLQEEIAEHKKTKSILTKLSNETKELQMQLDVNIKAAQHLESENGKIRETMVKLQVQANTYQAERQQLLDRCYDAELENNKMKNEIVDLKEQIKSICEKVEKEKVMYITIRTRLDLVFNECHYFRESSQQEALKKEQARLEQTCREGLSFATKVSEEADFQAKFVLEANACQIKMEEQMIQLMAVLEDERRKRECQKTNELQNCKCNYLQEWRTQQKESDERVRQLLQDNNRLTEELNFATAQIDMLLSNRNNNGGELLGNEFCFVC</sequence>
<keyword evidence="1" id="KW-0175">Coiled coil</keyword>
<feature type="coiled-coil region" evidence="1">
    <location>
        <begin position="7"/>
        <end position="52"/>
    </location>
</feature>
<accession>A0AAN8PB82</accession>